<reference evidence="1" key="2">
    <citation type="journal article" date="2022" name="Elife">
        <title>Obligate sexual reproduction of a homothallic fungus closely related to the Cryptococcus pathogenic species complex.</title>
        <authorList>
            <person name="Passer A.R."/>
            <person name="Clancey S.A."/>
            <person name="Shea T."/>
            <person name="David-Palma M."/>
            <person name="Averette A.F."/>
            <person name="Boekhout T."/>
            <person name="Porcel B.M."/>
            <person name="Nowrousian M."/>
            <person name="Cuomo C.A."/>
            <person name="Sun S."/>
            <person name="Heitman J."/>
            <person name="Coelho M.A."/>
        </authorList>
    </citation>
    <scope>NUCLEOTIDE SEQUENCE</scope>
    <source>
        <strain evidence="1">CBS 7841</strain>
    </source>
</reference>
<dbReference type="OrthoDB" id="30840at2759"/>
<reference evidence="1" key="1">
    <citation type="submission" date="2016-06" db="EMBL/GenBank/DDBJ databases">
        <authorList>
            <person name="Cuomo C."/>
            <person name="Litvintseva A."/>
            <person name="Heitman J."/>
            <person name="Chen Y."/>
            <person name="Sun S."/>
            <person name="Springer D."/>
            <person name="Dromer F."/>
            <person name="Young S."/>
            <person name="Zeng Q."/>
            <person name="Chapman S."/>
            <person name="Gujja S."/>
            <person name="Saif S."/>
            <person name="Birren B."/>
        </authorList>
    </citation>
    <scope>NUCLEOTIDE SEQUENCE</scope>
    <source>
        <strain evidence="1">CBS 7841</strain>
    </source>
</reference>
<keyword evidence="2" id="KW-1185">Reference proteome</keyword>
<evidence type="ECO:0000313" key="1">
    <source>
        <dbReference type="EMBL" id="WVN87857.1"/>
    </source>
</evidence>
<dbReference type="VEuPathDB" id="FungiDB:L203_01673"/>
<dbReference type="GeneID" id="91087264"/>
<accession>A0A1E3IPN1</accession>
<dbReference type="EMBL" id="CP143786">
    <property type="protein sequence ID" value="WVN87857.1"/>
    <property type="molecule type" value="Genomic_DNA"/>
</dbReference>
<sequence length="118" mass="13046">MAQPSQAEIISALTSQSAIPRTTPTILFSSLSVPLLELTNVVSADGLEERCDSTSRFRTLSGIAWPWGSSLGYLTQSRQKRIARAYADRKRNKLVFFVGHHSQTLPIRLEVAVKKAFA</sequence>
<gene>
    <name evidence="1" type="ORF">L203_103053</name>
</gene>
<evidence type="ECO:0000313" key="2">
    <source>
        <dbReference type="Proteomes" id="UP000094043"/>
    </source>
</evidence>
<proteinExistence type="predicted"/>
<dbReference type="KEGG" id="cdep:91087264"/>
<dbReference type="RefSeq" id="XP_066068557.1">
    <property type="nucleotide sequence ID" value="XM_066212460.1"/>
</dbReference>
<dbReference type="Proteomes" id="UP000094043">
    <property type="component" value="Chromosome 3"/>
</dbReference>
<dbReference type="AlphaFoldDB" id="A0A1E3IPN1"/>
<reference evidence="1" key="3">
    <citation type="submission" date="2024-01" db="EMBL/GenBank/DDBJ databases">
        <authorList>
            <person name="Coelho M.A."/>
            <person name="David-Palma M."/>
            <person name="Shea T."/>
            <person name="Sun S."/>
            <person name="Cuomo C.A."/>
            <person name="Heitman J."/>
        </authorList>
    </citation>
    <scope>NUCLEOTIDE SEQUENCE</scope>
    <source>
        <strain evidence="1">CBS 7841</strain>
    </source>
</reference>
<organism evidence="1 2">
    <name type="scientific">Cryptococcus depauperatus CBS 7841</name>
    <dbReference type="NCBI Taxonomy" id="1295531"/>
    <lineage>
        <taxon>Eukaryota</taxon>
        <taxon>Fungi</taxon>
        <taxon>Dikarya</taxon>
        <taxon>Basidiomycota</taxon>
        <taxon>Agaricomycotina</taxon>
        <taxon>Tremellomycetes</taxon>
        <taxon>Tremellales</taxon>
        <taxon>Cryptococcaceae</taxon>
        <taxon>Cryptococcus</taxon>
    </lineage>
</organism>
<protein>
    <submittedName>
        <fullName evidence="1">Uncharacterized protein</fullName>
    </submittedName>
</protein>
<name>A0A1E3IPN1_9TREE</name>